<dbReference type="Proteomes" id="UP001228049">
    <property type="component" value="Unassembled WGS sequence"/>
</dbReference>
<reference evidence="1" key="1">
    <citation type="submission" date="2023-04" db="EMBL/GenBank/DDBJ databases">
        <title>Chromosome-level genome of Chaenocephalus aceratus.</title>
        <authorList>
            <person name="Park H."/>
        </authorList>
    </citation>
    <scope>NUCLEOTIDE SEQUENCE</scope>
    <source>
        <strain evidence="1">DE</strain>
        <tissue evidence="1">Muscle</tissue>
    </source>
</reference>
<accession>A0AAD9BTS0</accession>
<evidence type="ECO:0000313" key="1">
    <source>
        <dbReference type="EMBL" id="KAK1888188.1"/>
    </source>
</evidence>
<organism evidence="1 2">
    <name type="scientific">Dissostichus eleginoides</name>
    <name type="common">Patagonian toothfish</name>
    <name type="synonym">Dissostichus amissus</name>
    <dbReference type="NCBI Taxonomy" id="100907"/>
    <lineage>
        <taxon>Eukaryota</taxon>
        <taxon>Metazoa</taxon>
        <taxon>Chordata</taxon>
        <taxon>Craniata</taxon>
        <taxon>Vertebrata</taxon>
        <taxon>Euteleostomi</taxon>
        <taxon>Actinopterygii</taxon>
        <taxon>Neopterygii</taxon>
        <taxon>Teleostei</taxon>
        <taxon>Neoteleostei</taxon>
        <taxon>Acanthomorphata</taxon>
        <taxon>Eupercaria</taxon>
        <taxon>Perciformes</taxon>
        <taxon>Notothenioidei</taxon>
        <taxon>Nototheniidae</taxon>
        <taxon>Dissostichus</taxon>
    </lineage>
</organism>
<sequence>MDDTGKVGSKSADYSKVRGVTVVLRPRGSPDCIWDDLPIVREQRLPCSWSGLGLCPRPTSSDTQLLPIHLPSLCTE</sequence>
<protein>
    <submittedName>
        <fullName evidence="1">3-isopropylmalate dehydratase large subunit</fullName>
    </submittedName>
</protein>
<name>A0AAD9BTS0_DISEL</name>
<dbReference type="EMBL" id="JASDAP010000018">
    <property type="protein sequence ID" value="KAK1888188.1"/>
    <property type="molecule type" value="Genomic_DNA"/>
</dbReference>
<feature type="non-terminal residue" evidence="1">
    <location>
        <position position="76"/>
    </location>
</feature>
<proteinExistence type="predicted"/>
<evidence type="ECO:0000313" key="2">
    <source>
        <dbReference type="Proteomes" id="UP001228049"/>
    </source>
</evidence>
<keyword evidence="2" id="KW-1185">Reference proteome</keyword>
<comment type="caution">
    <text evidence="1">The sequence shown here is derived from an EMBL/GenBank/DDBJ whole genome shotgun (WGS) entry which is preliminary data.</text>
</comment>
<dbReference type="AlphaFoldDB" id="A0AAD9BTS0"/>
<gene>
    <name evidence="1" type="ORF">KUDE01_028973</name>
</gene>